<name>A0A2S5KVU7_9PROT</name>
<dbReference type="Proteomes" id="UP000238196">
    <property type="component" value="Unassembled WGS sequence"/>
</dbReference>
<gene>
    <name evidence="6" type="ORF">C4K68_03080</name>
</gene>
<dbReference type="Pfam" id="PF13488">
    <property type="entry name" value="Gly-zipper_Omp"/>
    <property type="match status" value="1"/>
</dbReference>
<organism evidence="6 7">
    <name type="scientific">Proteobacteria bacterium 228</name>
    <dbReference type="NCBI Taxonomy" id="2083153"/>
    <lineage>
        <taxon>Bacteria</taxon>
        <taxon>Pseudomonadati</taxon>
        <taxon>Pseudomonadota</taxon>
    </lineage>
</organism>
<dbReference type="InterPro" id="IPR006665">
    <property type="entry name" value="OmpA-like"/>
</dbReference>
<dbReference type="PRINTS" id="PR01021">
    <property type="entry name" value="OMPADOMAIN"/>
</dbReference>
<dbReference type="InterPro" id="IPR006664">
    <property type="entry name" value="OMP_bac"/>
</dbReference>
<dbReference type="PANTHER" id="PTHR30329">
    <property type="entry name" value="STATOR ELEMENT OF FLAGELLAR MOTOR COMPLEX"/>
    <property type="match status" value="1"/>
</dbReference>
<evidence type="ECO:0000259" key="5">
    <source>
        <dbReference type="PROSITE" id="PS51123"/>
    </source>
</evidence>
<feature type="domain" description="OmpA-like" evidence="5">
    <location>
        <begin position="102"/>
        <end position="219"/>
    </location>
</feature>
<dbReference type="CDD" id="cd07185">
    <property type="entry name" value="OmpA_C-like"/>
    <property type="match status" value="1"/>
</dbReference>
<evidence type="ECO:0000256" key="3">
    <source>
        <dbReference type="ARBA" id="ARBA00023237"/>
    </source>
</evidence>
<dbReference type="PANTHER" id="PTHR30329:SF21">
    <property type="entry name" value="LIPOPROTEIN YIAD-RELATED"/>
    <property type="match status" value="1"/>
</dbReference>
<dbReference type="OrthoDB" id="189250at2"/>
<dbReference type="PROSITE" id="PS51123">
    <property type="entry name" value="OMPA_2"/>
    <property type="match status" value="1"/>
</dbReference>
<dbReference type="InterPro" id="IPR039567">
    <property type="entry name" value="Gly-zipper"/>
</dbReference>
<keyword evidence="3" id="KW-0998">Cell outer membrane</keyword>
<keyword evidence="2 4" id="KW-0472">Membrane</keyword>
<dbReference type="InterPro" id="IPR050330">
    <property type="entry name" value="Bact_OuterMem_StrucFunc"/>
</dbReference>
<proteinExistence type="predicted"/>
<dbReference type="AlphaFoldDB" id="A0A2S5KVU7"/>
<dbReference type="Gene3D" id="3.30.1330.60">
    <property type="entry name" value="OmpA-like domain"/>
    <property type="match status" value="1"/>
</dbReference>
<evidence type="ECO:0000256" key="4">
    <source>
        <dbReference type="PROSITE-ProRule" id="PRU00473"/>
    </source>
</evidence>
<dbReference type="Pfam" id="PF00691">
    <property type="entry name" value="OmpA"/>
    <property type="match status" value="1"/>
</dbReference>
<evidence type="ECO:0000256" key="2">
    <source>
        <dbReference type="ARBA" id="ARBA00023136"/>
    </source>
</evidence>
<dbReference type="EMBL" id="PRLP01000009">
    <property type="protein sequence ID" value="PPC78838.1"/>
    <property type="molecule type" value="Genomic_DNA"/>
</dbReference>
<dbReference type="GO" id="GO:0009279">
    <property type="term" value="C:cell outer membrane"/>
    <property type="evidence" value="ECO:0007669"/>
    <property type="project" value="UniProtKB-SubCell"/>
</dbReference>
<evidence type="ECO:0000256" key="1">
    <source>
        <dbReference type="ARBA" id="ARBA00004442"/>
    </source>
</evidence>
<comment type="caution">
    <text evidence="6">The sequence shown here is derived from an EMBL/GenBank/DDBJ whole genome shotgun (WGS) entry which is preliminary data.</text>
</comment>
<dbReference type="InterPro" id="IPR036737">
    <property type="entry name" value="OmpA-like_sf"/>
</dbReference>
<accession>A0A2S5KVU7</accession>
<dbReference type="SUPFAM" id="SSF103088">
    <property type="entry name" value="OmpA-like"/>
    <property type="match status" value="1"/>
</dbReference>
<dbReference type="PROSITE" id="PS51257">
    <property type="entry name" value="PROKAR_LIPOPROTEIN"/>
    <property type="match status" value="1"/>
</dbReference>
<evidence type="ECO:0000313" key="7">
    <source>
        <dbReference type="Proteomes" id="UP000238196"/>
    </source>
</evidence>
<reference evidence="6 7" key="1">
    <citation type="submission" date="2018-02" db="EMBL/GenBank/DDBJ databases">
        <title>novel marine gammaproteobacteria from coastal saline agro ecosystem.</title>
        <authorList>
            <person name="Krishnan R."/>
            <person name="Ramesh Kumar N."/>
        </authorList>
    </citation>
    <scope>NUCLEOTIDE SEQUENCE [LARGE SCALE GENOMIC DNA]</scope>
    <source>
        <strain evidence="6 7">228</strain>
    </source>
</reference>
<sequence>MQHKQFLTLGFVAVFLGGCMTTDPYTGQQKVGNTTKGAGIGAVAGAVLGAAVSSKSDRGKGALIGAAVGAGIGGGVGNYFDRQEAALREELQGSGVQVNRNGDAIDLVMPGNITFATDSEQIAPSFYNTLNSVVKVLVKYDQTHLDVVGYTDSTGSFEHNQLLSERRANSVASYLLQNGIPSSRVTARGLGERDPIASNDTADGRAQNRRVTLQIRPMQ</sequence>
<comment type="subcellular location">
    <subcellularLocation>
        <location evidence="1">Cell outer membrane</location>
    </subcellularLocation>
</comment>
<protein>
    <recommendedName>
        <fullName evidence="5">OmpA-like domain-containing protein</fullName>
    </recommendedName>
</protein>
<evidence type="ECO:0000313" key="6">
    <source>
        <dbReference type="EMBL" id="PPC78838.1"/>
    </source>
</evidence>